<feature type="region of interest" description="Disordered" evidence="1">
    <location>
        <begin position="406"/>
        <end position="444"/>
    </location>
</feature>
<evidence type="ECO:0008006" key="4">
    <source>
        <dbReference type="Google" id="ProtNLM"/>
    </source>
</evidence>
<gene>
    <name evidence="2" type="ORF">GJ744_002846</name>
</gene>
<accession>A0A8H7ABH6</accession>
<evidence type="ECO:0000313" key="2">
    <source>
        <dbReference type="EMBL" id="KAF7504081.1"/>
    </source>
</evidence>
<dbReference type="PANTHER" id="PTHR33112:SF10">
    <property type="entry name" value="TOL"/>
    <property type="match status" value="1"/>
</dbReference>
<protein>
    <recommendedName>
        <fullName evidence="4">Heterokaryon incompatibility domain-containing protein</fullName>
    </recommendedName>
</protein>
<name>A0A8H7ABH6_9EURO</name>
<evidence type="ECO:0000313" key="3">
    <source>
        <dbReference type="Proteomes" id="UP000606974"/>
    </source>
</evidence>
<dbReference type="OrthoDB" id="4161196at2759"/>
<proteinExistence type="predicted"/>
<sequence length="545" mass="61284">MALYYQNSALTIAATYGDGTTGSFSAETADNSTPLIRLPYRANTSGIASRPSFFYLVPSDCYHNNDYGDHVIRSDLLTRGWVIQEWVLSRRILCYAPNTVYFQCVEELPHNEDGGVRTMKKTEEGKRTVMQLDRHRSSDLDLELKLKSVNLSWRREGIYSIWLDVVMAYSERNLTRPETDKLMGIVGIADEFGRALVDQLGLTEAKSRIWVGSVWLEDIHKSLLWEQTGHLPASVPSPSPERHDAGRIVEVPSWSWASRRCSVRWTHFESARWMHSDWKTRFSCEVRAVRDARARQPQTATAATPTTVEGADEDWESLPVLGWEPAQARLVDPTKVFPVLCLRTRVITILVRETFTEGEERQVASFLSGHNAPGRWRKVALSSSPQLICGWVSPEREQNQREINASGEPLEECGPGKHHRTGGDQLQADTDDDAGAARGETNPQLPMLTPIAASQQQVMPGQDNGKGNRVEEQEGEIERQTAIKEEDLGYMSGDNPVYNVLCLRRHPGDATVTTSGFERIGSGRLFGRGVQRLFENTEPQEVQLF</sequence>
<keyword evidence="3" id="KW-1185">Reference proteome</keyword>
<organism evidence="2 3">
    <name type="scientific">Endocarpon pusillum</name>
    <dbReference type="NCBI Taxonomy" id="364733"/>
    <lineage>
        <taxon>Eukaryota</taxon>
        <taxon>Fungi</taxon>
        <taxon>Dikarya</taxon>
        <taxon>Ascomycota</taxon>
        <taxon>Pezizomycotina</taxon>
        <taxon>Eurotiomycetes</taxon>
        <taxon>Chaetothyriomycetidae</taxon>
        <taxon>Verrucariales</taxon>
        <taxon>Verrucariaceae</taxon>
        <taxon>Endocarpon</taxon>
    </lineage>
</organism>
<evidence type="ECO:0000256" key="1">
    <source>
        <dbReference type="SAM" id="MobiDB-lite"/>
    </source>
</evidence>
<dbReference type="Proteomes" id="UP000606974">
    <property type="component" value="Unassembled WGS sequence"/>
</dbReference>
<dbReference type="EMBL" id="JAACFV010000150">
    <property type="protein sequence ID" value="KAF7504081.1"/>
    <property type="molecule type" value="Genomic_DNA"/>
</dbReference>
<reference evidence="2" key="1">
    <citation type="submission" date="2020-02" db="EMBL/GenBank/DDBJ databases">
        <authorList>
            <person name="Palmer J.M."/>
        </authorList>
    </citation>
    <scope>NUCLEOTIDE SEQUENCE</scope>
    <source>
        <strain evidence="2">EPUS1.4</strain>
        <tissue evidence="2">Thallus</tissue>
    </source>
</reference>
<dbReference type="PANTHER" id="PTHR33112">
    <property type="entry name" value="DOMAIN PROTEIN, PUTATIVE-RELATED"/>
    <property type="match status" value="1"/>
</dbReference>
<comment type="caution">
    <text evidence="2">The sequence shown here is derived from an EMBL/GenBank/DDBJ whole genome shotgun (WGS) entry which is preliminary data.</text>
</comment>
<dbReference type="AlphaFoldDB" id="A0A8H7ABH6"/>
<feature type="region of interest" description="Disordered" evidence="1">
    <location>
        <begin position="457"/>
        <end position="477"/>
    </location>
</feature>
<feature type="compositionally biased region" description="Basic and acidic residues" evidence="1">
    <location>
        <begin position="466"/>
        <end position="477"/>
    </location>
</feature>